<dbReference type="Proteomes" id="UP001064087">
    <property type="component" value="Plasmid unnamed2"/>
</dbReference>
<feature type="domain" description="Flavin reductase like" evidence="2">
    <location>
        <begin position="37"/>
        <end position="182"/>
    </location>
</feature>
<organism evidence="3 4">
    <name type="scientific">Roseovarius pelagicus</name>
    <dbReference type="NCBI Taxonomy" id="2980108"/>
    <lineage>
        <taxon>Bacteria</taxon>
        <taxon>Pseudomonadati</taxon>
        <taxon>Pseudomonadota</taxon>
        <taxon>Alphaproteobacteria</taxon>
        <taxon>Rhodobacterales</taxon>
        <taxon>Roseobacteraceae</taxon>
        <taxon>Roseovarius</taxon>
    </lineage>
</organism>
<keyword evidence="4" id="KW-1185">Reference proteome</keyword>
<dbReference type="PANTHER" id="PTHR30466">
    <property type="entry name" value="FLAVIN REDUCTASE"/>
    <property type="match status" value="1"/>
</dbReference>
<dbReference type="Gene3D" id="2.30.110.10">
    <property type="entry name" value="Electron Transport, Fmn-binding Protein, Chain A"/>
    <property type="match status" value="1"/>
</dbReference>
<dbReference type="RefSeq" id="WP_263046722.1">
    <property type="nucleotide sequence ID" value="NZ_CP106737.1"/>
</dbReference>
<evidence type="ECO:0000256" key="1">
    <source>
        <dbReference type="ARBA" id="ARBA00023002"/>
    </source>
</evidence>
<dbReference type="InterPro" id="IPR050268">
    <property type="entry name" value="NADH-dep_flavin_reductase"/>
</dbReference>
<keyword evidence="1" id="KW-0560">Oxidoreductase</keyword>
<dbReference type="InterPro" id="IPR012349">
    <property type="entry name" value="Split_barrel_FMN-bd"/>
</dbReference>
<geneLocation type="plasmid" evidence="3 4">
    <name>unnamed2</name>
</geneLocation>
<proteinExistence type="predicted"/>
<dbReference type="PANTHER" id="PTHR30466:SF1">
    <property type="entry name" value="FMN REDUCTASE (NADH) RUTF"/>
    <property type="match status" value="1"/>
</dbReference>
<accession>A0ABY6D7D5</accession>
<keyword evidence="3" id="KW-0614">Plasmid</keyword>
<protein>
    <submittedName>
        <fullName evidence="3">Flavin reductase family protein</fullName>
    </submittedName>
</protein>
<reference evidence="3" key="1">
    <citation type="submission" date="2022-10" db="EMBL/GenBank/DDBJ databases">
        <title>Roseovarius pelagicus sp. nov., isolated from Arctic seawater.</title>
        <authorList>
            <person name="Hong Y.W."/>
            <person name="Hwang C.Y."/>
        </authorList>
    </citation>
    <scope>NUCLEOTIDE SEQUENCE</scope>
    <source>
        <strain evidence="3">HL-MP18</strain>
        <plasmid evidence="3">unnamed2</plasmid>
    </source>
</reference>
<evidence type="ECO:0000313" key="4">
    <source>
        <dbReference type="Proteomes" id="UP001064087"/>
    </source>
</evidence>
<name>A0ABY6D7D5_9RHOB</name>
<dbReference type="Pfam" id="PF01613">
    <property type="entry name" value="Flavin_Reduct"/>
    <property type="match status" value="1"/>
</dbReference>
<gene>
    <name evidence="3" type="ORF">N7U68_00230</name>
</gene>
<dbReference type="EMBL" id="CP106737">
    <property type="protein sequence ID" value="UXX81525.1"/>
    <property type="molecule type" value="Genomic_DNA"/>
</dbReference>
<dbReference type="SUPFAM" id="SSF50475">
    <property type="entry name" value="FMN-binding split barrel"/>
    <property type="match status" value="1"/>
</dbReference>
<sequence length="190" mass="20821">MIAHPENESRMSTVQKLSNEMLEDIQTTTLEDFVAAMRQVANSVVVVTTDGIAGRYGGTVNGFNSVAAAPPSVLICLPAECRLARKVEANGCFTINVLPEELHFHARIFSGEFDDTLPDRFSNIDFIDVPKMAPRFPGATFFASAISSVTSHGDHKIFVGEVCAVGTERRYPLAYHDGGYRYLNVIHEPV</sequence>
<dbReference type="SMART" id="SM00903">
    <property type="entry name" value="Flavin_Reduct"/>
    <property type="match status" value="1"/>
</dbReference>
<evidence type="ECO:0000259" key="2">
    <source>
        <dbReference type="SMART" id="SM00903"/>
    </source>
</evidence>
<dbReference type="InterPro" id="IPR002563">
    <property type="entry name" value="Flavin_Rdtase-like_dom"/>
</dbReference>
<evidence type="ECO:0000313" key="3">
    <source>
        <dbReference type="EMBL" id="UXX81525.1"/>
    </source>
</evidence>